<organism evidence="2 3">
    <name type="scientific">Glomus cerebriforme</name>
    <dbReference type="NCBI Taxonomy" id="658196"/>
    <lineage>
        <taxon>Eukaryota</taxon>
        <taxon>Fungi</taxon>
        <taxon>Fungi incertae sedis</taxon>
        <taxon>Mucoromycota</taxon>
        <taxon>Glomeromycotina</taxon>
        <taxon>Glomeromycetes</taxon>
        <taxon>Glomerales</taxon>
        <taxon>Glomeraceae</taxon>
        <taxon>Glomus</taxon>
    </lineage>
</organism>
<accession>A0A397S6G0</accession>
<feature type="region of interest" description="Disordered" evidence="1">
    <location>
        <begin position="1"/>
        <end position="71"/>
    </location>
</feature>
<dbReference type="AlphaFoldDB" id="A0A397S6G0"/>
<comment type="caution">
    <text evidence="2">The sequence shown here is derived from an EMBL/GenBank/DDBJ whole genome shotgun (WGS) entry which is preliminary data.</text>
</comment>
<evidence type="ECO:0000256" key="1">
    <source>
        <dbReference type="SAM" id="MobiDB-lite"/>
    </source>
</evidence>
<evidence type="ECO:0000313" key="3">
    <source>
        <dbReference type="Proteomes" id="UP000265703"/>
    </source>
</evidence>
<dbReference type="EMBL" id="QKYT01000720">
    <property type="protein sequence ID" value="RIA81973.1"/>
    <property type="molecule type" value="Genomic_DNA"/>
</dbReference>
<evidence type="ECO:0000313" key="2">
    <source>
        <dbReference type="EMBL" id="RIA81973.1"/>
    </source>
</evidence>
<dbReference type="Proteomes" id="UP000265703">
    <property type="component" value="Unassembled WGS sequence"/>
</dbReference>
<protein>
    <submittedName>
        <fullName evidence="2">Uncharacterized protein</fullName>
    </submittedName>
</protein>
<reference evidence="2 3" key="1">
    <citation type="submission" date="2018-06" db="EMBL/GenBank/DDBJ databases">
        <title>Comparative genomics reveals the genomic features of Rhizophagus irregularis, R. cerebriforme, R. diaphanum and Gigaspora rosea, and their symbiotic lifestyle signature.</title>
        <authorList>
            <person name="Morin E."/>
            <person name="San Clemente H."/>
            <person name="Chen E.C.H."/>
            <person name="De La Providencia I."/>
            <person name="Hainaut M."/>
            <person name="Kuo A."/>
            <person name="Kohler A."/>
            <person name="Murat C."/>
            <person name="Tang N."/>
            <person name="Roy S."/>
            <person name="Loubradou J."/>
            <person name="Henrissat B."/>
            <person name="Grigoriev I.V."/>
            <person name="Corradi N."/>
            <person name="Roux C."/>
            <person name="Martin F.M."/>
        </authorList>
    </citation>
    <scope>NUCLEOTIDE SEQUENCE [LARGE SCALE GENOMIC DNA]</scope>
    <source>
        <strain evidence="2 3">DAOM 227022</strain>
    </source>
</reference>
<keyword evidence="3" id="KW-1185">Reference proteome</keyword>
<sequence>MMLNSSCLRSPNITHIDNPPRSSITPINYNNLRSNIDNPPRSSITPINYNNSRSNIDNSPRSSITPSINNP</sequence>
<proteinExistence type="predicted"/>
<name>A0A397S6G0_9GLOM</name>
<gene>
    <name evidence="2" type="ORF">C1645_836094</name>
</gene>